<proteinExistence type="inferred from homology"/>
<feature type="domain" description="Class II aldolase/adducin N-terminal" evidence="2">
    <location>
        <begin position="33"/>
        <end position="214"/>
    </location>
</feature>
<dbReference type="SMART" id="SM01007">
    <property type="entry name" value="Aldolase_II"/>
    <property type="match status" value="1"/>
</dbReference>
<dbReference type="SUPFAM" id="SSF53639">
    <property type="entry name" value="AraD/HMP-PK domain-like"/>
    <property type="match status" value="1"/>
</dbReference>
<dbReference type="PANTHER" id="PTHR10672">
    <property type="entry name" value="ADDUCIN"/>
    <property type="match status" value="1"/>
</dbReference>
<reference evidence="3 4" key="2">
    <citation type="journal article" date="2013" name="Genome Announc.">
        <title>Draft Genome Sequence of Methylobacterium mesophilicum Strain SR1.6/6, Isolated from Citrus sinensis.</title>
        <authorList>
            <person name="Marinho Almeida D."/>
            <person name="Dini-Andreote F."/>
            <person name="Camargo Neves A.A."/>
            <person name="Juca Ramos R.T."/>
            <person name="Andreote F.D."/>
            <person name="Carneiro A.R."/>
            <person name="Oliveira de Souza Lima A."/>
            <person name="Caracciolo Gomes de Sa P.H."/>
            <person name="Ribeiro Barbosa M.S."/>
            <person name="Araujo W.L."/>
            <person name="Silva A."/>
        </authorList>
    </citation>
    <scope>NUCLEOTIDE SEQUENCE [LARGE SCALE GENOMIC DNA]</scope>
    <source>
        <strain evidence="3 4">SR1.6/6</strain>
    </source>
</reference>
<dbReference type="InterPro" id="IPR051017">
    <property type="entry name" value="Aldolase-II_Adducin_sf"/>
</dbReference>
<accession>A0A6B9FRZ5</accession>
<protein>
    <submittedName>
        <fullName evidence="3">Class II aldolase/adducin family protein</fullName>
    </submittedName>
</protein>
<dbReference type="Pfam" id="PF00596">
    <property type="entry name" value="Aldolase_II"/>
    <property type="match status" value="1"/>
</dbReference>
<dbReference type="FunFam" id="3.40.225.10:FF:000013">
    <property type="entry name" value="Class II aldolase"/>
    <property type="match status" value="1"/>
</dbReference>
<organism evidence="3 4">
    <name type="scientific">Methylobacterium mesophilicum SR1.6/6</name>
    <dbReference type="NCBI Taxonomy" id="908290"/>
    <lineage>
        <taxon>Bacteria</taxon>
        <taxon>Pseudomonadati</taxon>
        <taxon>Pseudomonadota</taxon>
        <taxon>Alphaproteobacteria</taxon>
        <taxon>Hyphomicrobiales</taxon>
        <taxon>Methylobacteriaceae</taxon>
        <taxon>Methylobacterium</taxon>
    </lineage>
</organism>
<dbReference type="EMBL" id="CP043538">
    <property type="protein sequence ID" value="QGY05360.1"/>
    <property type="molecule type" value="Genomic_DNA"/>
</dbReference>
<dbReference type="InterPro" id="IPR036409">
    <property type="entry name" value="Aldolase_II/adducin_N_sf"/>
</dbReference>
<evidence type="ECO:0000259" key="2">
    <source>
        <dbReference type="SMART" id="SM01007"/>
    </source>
</evidence>
<dbReference type="Gene3D" id="3.40.225.10">
    <property type="entry name" value="Class II aldolase/adducin N-terminal domain"/>
    <property type="match status" value="1"/>
</dbReference>
<name>A0A6B9FRZ5_9HYPH</name>
<comment type="similarity">
    <text evidence="1">Belongs to the aldolase class II family.</text>
</comment>
<reference evidence="3 4" key="1">
    <citation type="journal article" date="2012" name="Genet. Mol. Biol.">
        <title>Analysis of 16S rRNA and mxaF genes revealing insights into Methylobacterium niche-specific plant association.</title>
        <authorList>
            <person name="Dourado M.N."/>
            <person name="Andreote F.D."/>
            <person name="Dini-Andreote F."/>
            <person name="Conti R."/>
            <person name="Araujo J.M."/>
            <person name="Araujo W.L."/>
        </authorList>
    </citation>
    <scope>NUCLEOTIDE SEQUENCE [LARGE SCALE GENOMIC DNA]</scope>
    <source>
        <strain evidence="3 4">SR1.6/6</strain>
    </source>
</reference>
<evidence type="ECO:0000313" key="3">
    <source>
        <dbReference type="EMBL" id="QGY05360.1"/>
    </source>
</evidence>
<dbReference type="PANTHER" id="PTHR10672:SF3">
    <property type="entry name" value="PROTEIN HU-LI TAI SHAO"/>
    <property type="match status" value="1"/>
</dbReference>
<evidence type="ECO:0000256" key="1">
    <source>
        <dbReference type="ARBA" id="ARBA00037961"/>
    </source>
</evidence>
<dbReference type="InterPro" id="IPR001303">
    <property type="entry name" value="Aldolase_II/adducin_N"/>
</dbReference>
<dbReference type="Proteomes" id="UP000012488">
    <property type="component" value="Chromosome"/>
</dbReference>
<dbReference type="AlphaFoldDB" id="A0A6B9FRZ5"/>
<dbReference type="GO" id="GO:0051015">
    <property type="term" value="F:actin filament binding"/>
    <property type="evidence" value="ECO:0007669"/>
    <property type="project" value="TreeGrafter"/>
</dbReference>
<dbReference type="RefSeq" id="WP_010684182.1">
    <property type="nucleotide sequence ID" value="NZ_CP043538.1"/>
</dbReference>
<dbReference type="KEGG" id="mmes:MMSR116_28285"/>
<dbReference type="NCBIfam" id="NF005451">
    <property type="entry name" value="PRK07044.1"/>
    <property type="match status" value="1"/>
</dbReference>
<gene>
    <name evidence="3" type="ORF">MMSR116_28285</name>
</gene>
<evidence type="ECO:0000313" key="4">
    <source>
        <dbReference type="Proteomes" id="UP000012488"/>
    </source>
</evidence>
<dbReference type="OrthoDB" id="5291399at2"/>
<dbReference type="GO" id="GO:0005856">
    <property type="term" value="C:cytoskeleton"/>
    <property type="evidence" value="ECO:0007669"/>
    <property type="project" value="TreeGrafter"/>
</dbReference>
<sequence length="267" mass="29989">MTDGIAELRGNRYDLDLPSMRDRVSPEEWEARVNLAACYRLVALWDMTDMIANHISVRVPGEPEHFLINAYGLLYEEISASNLVKIDFEGNIVDKPDFDYGVNRAGFVIHSAVHRARHEVDCVIHTHTPAGMAISAMKCGLLPMTQTAMRFSTVAYHDYEGVAVDLDEQKRIVEDLGDADLMILRNHGLLVVGPTVPQAFSNIYRAELACKAQLMAMAASTDLVLPSDAVIAKTNHLYRPEVRRPFGVLEWPALLRKLDRIDPTYRD</sequence>